<feature type="signal peptide" evidence="2">
    <location>
        <begin position="1"/>
        <end position="22"/>
    </location>
</feature>
<evidence type="ECO:0000313" key="3">
    <source>
        <dbReference type="EMBL" id="MCW6537628.1"/>
    </source>
</evidence>
<evidence type="ECO:0000256" key="1">
    <source>
        <dbReference type="SAM" id="MobiDB-lite"/>
    </source>
</evidence>
<comment type="caution">
    <text evidence="3">The sequence shown here is derived from an EMBL/GenBank/DDBJ whole genome shotgun (WGS) entry which is preliminary data.</text>
</comment>
<feature type="chain" id="PRO_5041417769" evidence="2">
    <location>
        <begin position="23"/>
        <end position="97"/>
    </location>
</feature>
<evidence type="ECO:0000313" key="4">
    <source>
        <dbReference type="Proteomes" id="UP001165565"/>
    </source>
</evidence>
<feature type="compositionally biased region" description="Basic and acidic residues" evidence="1">
    <location>
        <begin position="62"/>
        <end position="77"/>
    </location>
</feature>
<feature type="region of interest" description="Disordered" evidence="1">
    <location>
        <begin position="22"/>
        <end position="97"/>
    </location>
</feature>
<proteinExistence type="predicted"/>
<protein>
    <submittedName>
        <fullName evidence="3">Uncharacterized protein</fullName>
    </submittedName>
</protein>
<keyword evidence="4" id="KW-1185">Reference proteome</keyword>
<sequence>MLKTRFVIAAGALVIGTAPALAQHGHGGGGMGAMPDMSRVGGNSWSHMSTEGRANSNGPNAVDRDRGAGRADDRRSAESLAHNNQAHTRHKRHKHLY</sequence>
<organism evidence="3 4">
    <name type="scientific">Sphingomonas lycopersici</name>
    <dbReference type="NCBI Taxonomy" id="2951807"/>
    <lineage>
        <taxon>Bacteria</taxon>
        <taxon>Pseudomonadati</taxon>
        <taxon>Pseudomonadota</taxon>
        <taxon>Alphaproteobacteria</taxon>
        <taxon>Sphingomonadales</taxon>
        <taxon>Sphingomonadaceae</taxon>
        <taxon>Sphingomonas</taxon>
    </lineage>
</organism>
<gene>
    <name evidence="3" type="ORF">NEE01_22875</name>
</gene>
<keyword evidence="2" id="KW-0732">Signal</keyword>
<dbReference type="EMBL" id="JANFAV010000026">
    <property type="protein sequence ID" value="MCW6537628.1"/>
    <property type="molecule type" value="Genomic_DNA"/>
</dbReference>
<accession>A0AA41ZKM2</accession>
<reference evidence="3" key="1">
    <citation type="submission" date="2022-06" db="EMBL/GenBank/DDBJ databases">
        <title>Sphingomonas sp. nov. isolated from rhizosphere soil of tomato.</title>
        <authorList>
            <person name="Dong H."/>
            <person name="Gao R."/>
        </authorList>
    </citation>
    <scope>NUCLEOTIDE SEQUENCE</scope>
    <source>
        <strain evidence="3">MMSM24</strain>
    </source>
</reference>
<dbReference type="AlphaFoldDB" id="A0AA41ZKM2"/>
<feature type="compositionally biased region" description="Polar residues" evidence="1">
    <location>
        <begin position="41"/>
        <end position="59"/>
    </location>
</feature>
<evidence type="ECO:0000256" key="2">
    <source>
        <dbReference type="SAM" id="SignalP"/>
    </source>
</evidence>
<feature type="compositionally biased region" description="Basic residues" evidence="1">
    <location>
        <begin position="87"/>
        <end position="97"/>
    </location>
</feature>
<dbReference type="RefSeq" id="WP_265271767.1">
    <property type="nucleotide sequence ID" value="NZ_JANFAV010000026.1"/>
</dbReference>
<dbReference type="Proteomes" id="UP001165565">
    <property type="component" value="Unassembled WGS sequence"/>
</dbReference>
<name>A0AA41ZKM2_9SPHN</name>